<dbReference type="Gene3D" id="1.10.150.20">
    <property type="entry name" value="5' to 3' exonuclease, C-terminal subdomain"/>
    <property type="match status" value="1"/>
</dbReference>
<dbReference type="Proteomes" id="UP000019918">
    <property type="component" value="Unassembled WGS sequence"/>
</dbReference>
<dbReference type="Pfam" id="PF04994">
    <property type="entry name" value="TfoX_C"/>
    <property type="match status" value="1"/>
</dbReference>
<protein>
    <submittedName>
        <fullName evidence="3">Competence protein TfoX</fullName>
    </submittedName>
</protein>
<comment type="caution">
    <text evidence="3">The sequence shown here is derived from an EMBL/GenBank/DDBJ whole genome shotgun (WGS) entry which is preliminary data.</text>
</comment>
<dbReference type="InterPro" id="IPR026256">
    <property type="entry name" value="TfoX-like_gammaprotbact"/>
</dbReference>
<dbReference type="GO" id="GO:0030420">
    <property type="term" value="P:establishment of competence for transformation"/>
    <property type="evidence" value="ECO:0007669"/>
    <property type="project" value="InterPro"/>
</dbReference>
<gene>
    <name evidence="3" type="ORF">BG55_20900</name>
</gene>
<evidence type="ECO:0000259" key="1">
    <source>
        <dbReference type="Pfam" id="PF04993"/>
    </source>
</evidence>
<dbReference type="RefSeq" id="WP_034941078.1">
    <property type="nucleotide sequence ID" value="NZ_JFHN01000074.1"/>
</dbReference>
<keyword evidence="4" id="KW-1185">Reference proteome</keyword>
<dbReference type="EMBL" id="JFHN01000074">
    <property type="protein sequence ID" value="EXU73681.1"/>
    <property type="molecule type" value="Genomic_DNA"/>
</dbReference>
<dbReference type="PANTHER" id="PTHR36121">
    <property type="entry name" value="PROTEIN SXY"/>
    <property type="match status" value="1"/>
</dbReference>
<dbReference type="OrthoDB" id="4225809at2"/>
<dbReference type="InterPro" id="IPR007076">
    <property type="entry name" value="TfoX_N"/>
</dbReference>
<dbReference type="InterPro" id="IPR047525">
    <property type="entry name" value="TfoX-like"/>
</dbReference>
<accession>A0A014LVU9</accession>
<name>A0A014LVU9_9GAMM</name>
<proteinExistence type="predicted"/>
<evidence type="ECO:0000313" key="4">
    <source>
        <dbReference type="Proteomes" id="UP000019918"/>
    </source>
</evidence>
<reference evidence="3 4" key="1">
    <citation type="submission" date="2014-02" db="EMBL/GenBank/DDBJ databases">
        <title>Draft genome of Erwinia mallotivora strain BT-MARDI, a papaya dieback pathogen.</title>
        <authorList>
            <person name="Redzuan R."/>
            <person name="Abu Bakar N."/>
            <person name="Badrun R."/>
            <person name="Mohd Raih M.F."/>
            <person name="Rozano L."/>
            <person name="Mat Amin N."/>
        </authorList>
    </citation>
    <scope>NUCLEOTIDE SEQUENCE [LARGE SCALE GENOMIC DNA]</scope>
    <source>
        <strain evidence="3 4">BT-MARDI</strain>
    </source>
</reference>
<dbReference type="STRING" id="69222.BG55_20900"/>
<organism evidence="3 4">
    <name type="scientific">Erwinia mallotivora</name>
    <dbReference type="NCBI Taxonomy" id="69222"/>
    <lineage>
        <taxon>Bacteria</taxon>
        <taxon>Pseudomonadati</taxon>
        <taxon>Pseudomonadota</taxon>
        <taxon>Gammaproteobacteria</taxon>
        <taxon>Enterobacterales</taxon>
        <taxon>Erwiniaceae</taxon>
        <taxon>Erwinia</taxon>
    </lineage>
</organism>
<dbReference type="PATRIC" id="fig|69222.5.peg.4268"/>
<evidence type="ECO:0000313" key="3">
    <source>
        <dbReference type="EMBL" id="EXU73681.1"/>
    </source>
</evidence>
<dbReference type="AlphaFoldDB" id="A0A014LVU9"/>
<feature type="domain" description="TfoX C-terminal" evidence="2">
    <location>
        <begin position="115"/>
        <end position="194"/>
    </location>
</feature>
<evidence type="ECO:0000259" key="2">
    <source>
        <dbReference type="Pfam" id="PF04994"/>
    </source>
</evidence>
<dbReference type="SUPFAM" id="SSF159894">
    <property type="entry name" value="YgaC/TfoX-N like"/>
    <property type="match status" value="1"/>
</dbReference>
<dbReference type="InterPro" id="IPR007077">
    <property type="entry name" value="TfoX_C"/>
</dbReference>
<dbReference type="Gene3D" id="3.30.1460.30">
    <property type="entry name" value="YgaC/TfoX-N like chaperone"/>
    <property type="match status" value="1"/>
</dbReference>
<dbReference type="PIRSF" id="PIRSF028788">
    <property type="entry name" value="TfoX_Sxy"/>
    <property type="match status" value="1"/>
</dbReference>
<dbReference type="PANTHER" id="PTHR36121:SF1">
    <property type="entry name" value="PROTEIN SXY"/>
    <property type="match status" value="1"/>
</dbReference>
<dbReference type="Pfam" id="PF04993">
    <property type="entry name" value="TfoX_N"/>
    <property type="match status" value="1"/>
</dbReference>
<feature type="domain" description="TfoX N-terminal" evidence="1">
    <location>
        <begin position="14"/>
        <end position="104"/>
    </location>
</feature>
<sequence>MEDTKSMIAITKDKLAQLGDIACRSQFGGFSLSVDRVVFAVVADGELYLRACEQVRPYITERKMKSLTLNKRGIPVSLEYYRVDEPLWKEPQQLLALSKLCLQGAMQQRAWNQQNRRLKDLPNLTMRLEVLLRHVGISTVKMLKEQGSRRCWLKLHAHNQNLGINVLFALEGAILGRHHQALPQAIKAELRHWYCETLRLKRYAEKLKSTR</sequence>